<proteinExistence type="predicted"/>
<dbReference type="PANTHER" id="PTHR39159">
    <property type="match status" value="1"/>
</dbReference>
<dbReference type="PANTHER" id="PTHR39159:SF1">
    <property type="entry name" value="UPF0374 PROTEIN YGAC"/>
    <property type="match status" value="1"/>
</dbReference>
<dbReference type="Proteomes" id="UP000078447">
    <property type="component" value="Unassembled WGS sequence"/>
</dbReference>
<keyword evidence="4" id="KW-1185">Reference proteome</keyword>
<evidence type="ECO:0000313" key="3">
    <source>
        <dbReference type="EMBL" id="OAN15593.1"/>
    </source>
</evidence>
<name>A0ABX2VBI0_9BACL</name>
<dbReference type="Pfam" id="PF04167">
    <property type="entry name" value="DUF402"/>
    <property type="match status" value="1"/>
</dbReference>
<feature type="domain" description="DUF402" evidence="2">
    <location>
        <begin position="17"/>
        <end position="157"/>
    </location>
</feature>
<dbReference type="Gene3D" id="2.40.380.10">
    <property type="entry name" value="FomD-like"/>
    <property type="match status" value="1"/>
</dbReference>
<dbReference type="SUPFAM" id="SSF159234">
    <property type="entry name" value="FomD-like"/>
    <property type="match status" value="1"/>
</dbReference>
<organism evidence="3 4">
    <name type="scientific">Exiguobacterium undae</name>
    <dbReference type="NCBI Taxonomy" id="169177"/>
    <lineage>
        <taxon>Bacteria</taxon>
        <taxon>Bacillati</taxon>
        <taxon>Bacillota</taxon>
        <taxon>Bacilli</taxon>
        <taxon>Bacillales</taxon>
        <taxon>Bacillales Family XII. Incertae Sedis</taxon>
        <taxon>Exiguobacterium</taxon>
    </lineage>
</organism>
<dbReference type="EMBL" id="LVVL01000001">
    <property type="protein sequence ID" value="OAN15593.1"/>
    <property type="molecule type" value="Genomic_DNA"/>
</dbReference>
<dbReference type="InterPro" id="IPR035930">
    <property type="entry name" value="FomD-like_sf"/>
</dbReference>
<dbReference type="RefSeq" id="WP_028106418.1">
    <property type="nucleotide sequence ID" value="NZ_LVVL01000001.1"/>
</dbReference>
<sequence length="181" mass="21449">MNSSNETDLQIQAVKYDGSLHCEWETTLLTETERYLVVYGRPGRVLRHHTRNQTFICDTPSLEYYDLQDGYTVNLDLEQDGQVRYYCNICLPTERTASGLRFVDLDLDLVRDTTGQWTVVDEDEFLENQRTYHYPDEVIEGAKQMLRRLQNKIEQQDFPFDGFLTRQLEQLQVEGYLDRQF</sequence>
<reference evidence="3 4" key="1">
    <citation type="submission" date="2016-03" db="EMBL/GenBank/DDBJ databases">
        <authorList>
            <person name="Cho S.-Y."/>
            <person name="Lim S."/>
            <person name="Kim H."/>
            <person name="Soh E.H."/>
            <person name="Moon J.S."/>
        </authorList>
    </citation>
    <scope>NUCLEOTIDE SEQUENCE [LARGE SCALE GENOMIC DNA]</scope>
    <source>
        <strain evidence="3 4">KCTC 3810</strain>
    </source>
</reference>
<comment type="caution">
    <text evidence="3">The sequence shown here is derived from an EMBL/GenBank/DDBJ whole genome shotgun (WGS) entry which is preliminary data.</text>
</comment>
<accession>A0ABX2VBI0</accession>
<protein>
    <recommendedName>
        <fullName evidence="2">DUF402 domain-containing protein</fullName>
    </recommendedName>
</protein>
<dbReference type="InterPro" id="IPR050212">
    <property type="entry name" value="Ntdp-like"/>
</dbReference>
<keyword evidence="1" id="KW-0378">Hydrolase</keyword>
<evidence type="ECO:0000259" key="2">
    <source>
        <dbReference type="Pfam" id="PF04167"/>
    </source>
</evidence>
<evidence type="ECO:0000256" key="1">
    <source>
        <dbReference type="ARBA" id="ARBA00022801"/>
    </source>
</evidence>
<dbReference type="InterPro" id="IPR007295">
    <property type="entry name" value="DUF402"/>
</dbReference>
<gene>
    <name evidence="3" type="ORF">A3783_06555</name>
</gene>
<evidence type="ECO:0000313" key="4">
    <source>
        <dbReference type="Proteomes" id="UP000078447"/>
    </source>
</evidence>